<evidence type="ECO:0000256" key="4">
    <source>
        <dbReference type="PROSITE-ProRule" id="PRU00169"/>
    </source>
</evidence>
<dbReference type="Gene3D" id="1.10.287.130">
    <property type="match status" value="1"/>
</dbReference>
<dbReference type="SMART" id="SM00388">
    <property type="entry name" value="HisKA"/>
    <property type="match status" value="1"/>
</dbReference>
<evidence type="ECO:0000256" key="1">
    <source>
        <dbReference type="ARBA" id="ARBA00000085"/>
    </source>
</evidence>
<evidence type="ECO:0000256" key="5">
    <source>
        <dbReference type="SAM" id="Coils"/>
    </source>
</evidence>
<dbReference type="CDD" id="cd00156">
    <property type="entry name" value="REC"/>
    <property type="match status" value="1"/>
</dbReference>
<dbReference type="InterPro" id="IPR003661">
    <property type="entry name" value="HisK_dim/P_dom"/>
</dbReference>
<dbReference type="RefSeq" id="WP_207691456.1">
    <property type="nucleotide sequence ID" value="NZ_CP061799.1"/>
</dbReference>
<feature type="domain" description="Response regulatory" evidence="7">
    <location>
        <begin position="2"/>
        <end position="117"/>
    </location>
</feature>
<name>A0A975B6U1_9BACT</name>
<keyword evidence="3 4" id="KW-0597">Phosphoprotein</keyword>
<organism evidence="8 9">
    <name type="scientific">Desulfonema limicola</name>
    <dbReference type="NCBI Taxonomy" id="45656"/>
    <lineage>
        <taxon>Bacteria</taxon>
        <taxon>Pseudomonadati</taxon>
        <taxon>Thermodesulfobacteriota</taxon>
        <taxon>Desulfobacteria</taxon>
        <taxon>Desulfobacterales</taxon>
        <taxon>Desulfococcaceae</taxon>
        <taxon>Desulfonema</taxon>
    </lineage>
</organism>
<keyword evidence="9" id="KW-1185">Reference proteome</keyword>
<proteinExistence type="predicted"/>
<dbReference type="InterPro" id="IPR036097">
    <property type="entry name" value="HisK_dim/P_sf"/>
</dbReference>
<accession>A0A975B6U1</accession>
<dbReference type="PANTHER" id="PTHR43065:SF42">
    <property type="entry name" value="TWO-COMPONENT SENSOR PPRA"/>
    <property type="match status" value="1"/>
</dbReference>
<evidence type="ECO:0000256" key="2">
    <source>
        <dbReference type="ARBA" id="ARBA00012438"/>
    </source>
</evidence>
<dbReference type="Gene3D" id="3.40.50.2300">
    <property type="match status" value="1"/>
</dbReference>
<dbReference type="SUPFAM" id="SSF55874">
    <property type="entry name" value="ATPase domain of HSP90 chaperone/DNA topoisomerase II/histidine kinase"/>
    <property type="match status" value="1"/>
</dbReference>
<dbReference type="Pfam" id="PF00072">
    <property type="entry name" value="Response_reg"/>
    <property type="match status" value="1"/>
</dbReference>
<dbReference type="GO" id="GO:0000155">
    <property type="term" value="F:phosphorelay sensor kinase activity"/>
    <property type="evidence" value="ECO:0007669"/>
    <property type="project" value="InterPro"/>
</dbReference>
<dbReference type="PROSITE" id="PS50110">
    <property type="entry name" value="RESPONSE_REGULATORY"/>
    <property type="match status" value="1"/>
</dbReference>
<keyword evidence="8" id="KW-0418">Kinase</keyword>
<gene>
    <name evidence="8" type="ORF">dnl_20200</name>
</gene>
<dbReference type="EMBL" id="CP061799">
    <property type="protein sequence ID" value="QTA79742.1"/>
    <property type="molecule type" value="Genomic_DNA"/>
</dbReference>
<dbReference type="AlphaFoldDB" id="A0A975B6U1"/>
<feature type="modified residue" description="4-aspartylphosphate" evidence="4">
    <location>
        <position position="51"/>
    </location>
</feature>
<dbReference type="PRINTS" id="PR00344">
    <property type="entry name" value="BCTRLSENSOR"/>
</dbReference>
<dbReference type="SUPFAM" id="SSF52172">
    <property type="entry name" value="CheY-like"/>
    <property type="match status" value="1"/>
</dbReference>
<evidence type="ECO:0000259" key="6">
    <source>
        <dbReference type="PROSITE" id="PS50109"/>
    </source>
</evidence>
<dbReference type="InterPro" id="IPR004358">
    <property type="entry name" value="Sig_transdc_His_kin-like_C"/>
</dbReference>
<dbReference type="PROSITE" id="PS50109">
    <property type="entry name" value="HIS_KIN"/>
    <property type="match status" value="1"/>
</dbReference>
<evidence type="ECO:0000256" key="3">
    <source>
        <dbReference type="ARBA" id="ARBA00022553"/>
    </source>
</evidence>
<keyword evidence="8" id="KW-0808">Transferase</keyword>
<dbReference type="Proteomes" id="UP000663720">
    <property type="component" value="Chromosome"/>
</dbReference>
<dbReference type="PANTHER" id="PTHR43065">
    <property type="entry name" value="SENSOR HISTIDINE KINASE"/>
    <property type="match status" value="1"/>
</dbReference>
<dbReference type="SUPFAM" id="SSF47384">
    <property type="entry name" value="Homodimeric domain of signal transducing histidine kinase"/>
    <property type="match status" value="1"/>
</dbReference>
<dbReference type="SMART" id="SM00387">
    <property type="entry name" value="HATPase_c"/>
    <property type="match status" value="1"/>
</dbReference>
<keyword evidence="5" id="KW-0175">Coiled coil</keyword>
<sequence>MKILIIEDDEGIRELLRDELEEYGHKTFCVQSGKEAAAWLENHSAYLMLLDYGLPDMNGKELINELKKKTIPIPDFIVATGQGDERIAVDMMKLGARDYVIKDAHFIDMLIQAVARVNKEIENENKLKAAEKALSQMEDKLRQAHKMEAIGTITGGIAHDFNNILSIIIGNTELAMDNIPQWHPAYLNLHEIKNAGMRAADIVKQLLSFTRKTGQALKPVKIIPVIRDSIHMVKSAIALNVEMQINIFDSGQTVLANPAHINQAVMNLCINASQAMEDTGGILNIIVENIIIDTPSNNFPELQAGEYIKIIVKDTGSGINPDIMNRIFDPYFTTKEVGKGSGMGLAVVYGIVINHRGCVNVDSQSGSGACFSILLPLVK</sequence>
<feature type="domain" description="Histidine kinase" evidence="6">
    <location>
        <begin position="156"/>
        <end position="379"/>
    </location>
</feature>
<dbReference type="InterPro" id="IPR003594">
    <property type="entry name" value="HATPase_dom"/>
</dbReference>
<dbReference type="EC" id="2.7.13.3" evidence="2"/>
<dbReference type="KEGG" id="dli:dnl_20200"/>
<dbReference type="InterPro" id="IPR005467">
    <property type="entry name" value="His_kinase_dom"/>
</dbReference>
<protein>
    <recommendedName>
        <fullName evidence="2">histidine kinase</fullName>
        <ecNumber evidence="2">2.7.13.3</ecNumber>
    </recommendedName>
</protein>
<dbReference type="InterPro" id="IPR011006">
    <property type="entry name" value="CheY-like_superfamily"/>
</dbReference>
<comment type="catalytic activity">
    <reaction evidence="1">
        <text>ATP + protein L-histidine = ADP + protein N-phospho-L-histidine.</text>
        <dbReference type="EC" id="2.7.13.3"/>
    </reaction>
</comment>
<feature type="coiled-coil region" evidence="5">
    <location>
        <begin position="107"/>
        <end position="147"/>
    </location>
</feature>
<dbReference type="InterPro" id="IPR001789">
    <property type="entry name" value="Sig_transdc_resp-reg_receiver"/>
</dbReference>
<evidence type="ECO:0000259" key="7">
    <source>
        <dbReference type="PROSITE" id="PS50110"/>
    </source>
</evidence>
<dbReference type="CDD" id="cd00082">
    <property type="entry name" value="HisKA"/>
    <property type="match status" value="1"/>
</dbReference>
<evidence type="ECO:0000313" key="8">
    <source>
        <dbReference type="EMBL" id="QTA79742.1"/>
    </source>
</evidence>
<dbReference type="Gene3D" id="3.30.565.10">
    <property type="entry name" value="Histidine kinase-like ATPase, C-terminal domain"/>
    <property type="match status" value="1"/>
</dbReference>
<dbReference type="SMART" id="SM00448">
    <property type="entry name" value="REC"/>
    <property type="match status" value="1"/>
</dbReference>
<evidence type="ECO:0000313" key="9">
    <source>
        <dbReference type="Proteomes" id="UP000663720"/>
    </source>
</evidence>
<reference evidence="8" key="1">
    <citation type="journal article" date="2021" name="Microb. Physiol.">
        <title>Proteogenomic Insights into the Physiology of Marine, Sulfate-Reducing, Filamentous Desulfonema limicola and Desulfonema magnum.</title>
        <authorList>
            <person name="Schnaars V."/>
            <person name="Wohlbrand L."/>
            <person name="Scheve S."/>
            <person name="Hinrichs C."/>
            <person name="Reinhardt R."/>
            <person name="Rabus R."/>
        </authorList>
    </citation>
    <scope>NUCLEOTIDE SEQUENCE</scope>
    <source>
        <strain evidence="8">5ac10</strain>
    </source>
</reference>
<dbReference type="InterPro" id="IPR036890">
    <property type="entry name" value="HATPase_C_sf"/>
</dbReference>
<dbReference type="Pfam" id="PF02518">
    <property type="entry name" value="HATPase_c"/>
    <property type="match status" value="1"/>
</dbReference>